<dbReference type="AlphaFoldDB" id="A0A5E6ZY61"/>
<accession>A0A5E6ZY61</accession>
<dbReference type="EMBL" id="CABVHW010000001">
    <property type="protein sequence ID" value="VVN71540.1"/>
    <property type="molecule type" value="Genomic_DNA"/>
</dbReference>
<sequence length="47" mass="5269">MQLSMTRDNVIEPETRNQWQVDDLLKSSLLALDGFYGSTQGVLDVIA</sequence>
<name>A0A5E6ZY61_PSEFL</name>
<proteinExistence type="predicted"/>
<gene>
    <name evidence="1" type="ORF">PS710_00461</name>
</gene>
<reference evidence="1 2" key="1">
    <citation type="submission" date="2019-09" db="EMBL/GenBank/DDBJ databases">
        <authorList>
            <person name="Chandra G."/>
            <person name="Truman W A."/>
        </authorList>
    </citation>
    <scope>NUCLEOTIDE SEQUENCE [LARGE SCALE GENOMIC DNA]</scope>
    <source>
        <strain evidence="1">PS710</strain>
    </source>
</reference>
<organism evidence="1 2">
    <name type="scientific">Pseudomonas fluorescens</name>
    <dbReference type="NCBI Taxonomy" id="294"/>
    <lineage>
        <taxon>Bacteria</taxon>
        <taxon>Pseudomonadati</taxon>
        <taxon>Pseudomonadota</taxon>
        <taxon>Gammaproteobacteria</taxon>
        <taxon>Pseudomonadales</taxon>
        <taxon>Pseudomonadaceae</taxon>
        <taxon>Pseudomonas</taxon>
    </lineage>
</organism>
<evidence type="ECO:0000313" key="1">
    <source>
        <dbReference type="EMBL" id="VVN71540.1"/>
    </source>
</evidence>
<evidence type="ECO:0000313" key="2">
    <source>
        <dbReference type="Proteomes" id="UP000381093"/>
    </source>
</evidence>
<dbReference type="Proteomes" id="UP000381093">
    <property type="component" value="Unassembled WGS sequence"/>
</dbReference>
<protein>
    <submittedName>
        <fullName evidence="1">Uncharacterized protein</fullName>
    </submittedName>
</protein>